<proteinExistence type="predicted"/>
<dbReference type="Proteomes" id="UP000579281">
    <property type="component" value="Unassembled WGS sequence"/>
</dbReference>
<reference evidence="1 2" key="1">
    <citation type="submission" date="2020-08" db="EMBL/GenBank/DDBJ databases">
        <title>Genomic Encyclopedia of Type Strains, Phase IV (KMG-IV): sequencing the most valuable type-strain genomes for metagenomic binning, comparative biology and taxonomic classification.</title>
        <authorList>
            <person name="Goeker M."/>
        </authorList>
    </citation>
    <scope>NUCLEOTIDE SEQUENCE [LARGE SCALE GENOMIC DNA]</scope>
    <source>
        <strain evidence="1 2">DSM 103526</strain>
    </source>
</reference>
<organism evidence="1 2">
    <name type="scientific">Anaerosolibacter carboniphilus</name>
    <dbReference type="NCBI Taxonomy" id="1417629"/>
    <lineage>
        <taxon>Bacteria</taxon>
        <taxon>Bacillati</taxon>
        <taxon>Bacillota</taxon>
        <taxon>Clostridia</taxon>
        <taxon>Peptostreptococcales</taxon>
        <taxon>Thermotaleaceae</taxon>
        <taxon>Anaerosolibacter</taxon>
    </lineage>
</organism>
<comment type="caution">
    <text evidence="1">The sequence shown here is derived from an EMBL/GenBank/DDBJ whole genome shotgun (WGS) entry which is preliminary data.</text>
</comment>
<protein>
    <submittedName>
        <fullName evidence="1">Saccharopine dehydrogenase-like NADP-dependent oxidoreductase</fullName>
    </submittedName>
</protein>
<sequence length="64" mass="7660">MDSLLNYGDLKNLEKYLVEEIRLMKKNINSLEDNTFLMSTVNEYLEILKAIQHLMLHFEKTIEK</sequence>
<dbReference type="RefSeq" id="WP_184308919.1">
    <property type="nucleotide sequence ID" value="NZ_JACHEN010000005.1"/>
</dbReference>
<name>A0A841KNK1_9FIRM</name>
<gene>
    <name evidence="1" type="ORF">HNQ80_001095</name>
</gene>
<keyword evidence="2" id="KW-1185">Reference proteome</keyword>
<accession>A0A841KNK1</accession>
<evidence type="ECO:0000313" key="2">
    <source>
        <dbReference type="Proteomes" id="UP000579281"/>
    </source>
</evidence>
<evidence type="ECO:0000313" key="1">
    <source>
        <dbReference type="EMBL" id="MBB6215006.1"/>
    </source>
</evidence>
<dbReference type="EMBL" id="JACHEN010000005">
    <property type="protein sequence ID" value="MBB6215006.1"/>
    <property type="molecule type" value="Genomic_DNA"/>
</dbReference>
<dbReference type="AlphaFoldDB" id="A0A841KNK1"/>